<evidence type="ECO:0000313" key="2">
    <source>
        <dbReference type="Proteomes" id="UP000270094"/>
    </source>
</evidence>
<keyword evidence="2" id="KW-1185">Reference proteome</keyword>
<dbReference type="Proteomes" id="UP000270094">
    <property type="component" value="Unassembled WGS sequence"/>
</dbReference>
<organism evidence="1 2">
    <name type="scientific">Strongylus vulgaris</name>
    <name type="common">Blood worm</name>
    <dbReference type="NCBI Taxonomy" id="40348"/>
    <lineage>
        <taxon>Eukaryota</taxon>
        <taxon>Metazoa</taxon>
        <taxon>Ecdysozoa</taxon>
        <taxon>Nematoda</taxon>
        <taxon>Chromadorea</taxon>
        <taxon>Rhabditida</taxon>
        <taxon>Rhabditina</taxon>
        <taxon>Rhabditomorpha</taxon>
        <taxon>Strongyloidea</taxon>
        <taxon>Strongylidae</taxon>
        <taxon>Strongylus</taxon>
    </lineage>
</organism>
<protein>
    <submittedName>
        <fullName evidence="1">Uncharacterized protein</fullName>
    </submittedName>
</protein>
<gene>
    <name evidence="1" type="ORF">SVUK_LOCUS9510</name>
</gene>
<reference evidence="1 2" key="1">
    <citation type="submission" date="2018-11" db="EMBL/GenBank/DDBJ databases">
        <authorList>
            <consortium name="Pathogen Informatics"/>
        </authorList>
    </citation>
    <scope>NUCLEOTIDE SEQUENCE [LARGE SCALE GENOMIC DNA]</scope>
</reference>
<accession>A0A3P7L530</accession>
<name>A0A3P7L530_STRVU</name>
<dbReference type="AlphaFoldDB" id="A0A3P7L530"/>
<evidence type="ECO:0000313" key="1">
    <source>
        <dbReference type="EMBL" id="VDM74512.1"/>
    </source>
</evidence>
<proteinExistence type="predicted"/>
<sequence length="163" mass="18119">MSGDAPIRIPPSEPVFSIDFIRNNPVSQPNDATQAQPQNFLQPQIDFPAFSTISPIVPSTYVPEDLDEDVKSGSSTEWFTSNYIRPNVLKLRPLLNSGVIFDASLRSLFELPCNESSCTEIKEEFVGPFDKNETEYVVTAGYRIDEASTFAVEGEPEIMHGPM</sequence>
<dbReference type="EMBL" id="UYYB01094509">
    <property type="protein sequence ID" value="VDM74512.1"/>
    <property type="molecule type" value="Genomic_DNA"/>
</dbReference>